<gene>
    <name evidence="1" type="ORF">NPIL_327871</name>
</gene>
<dbReference type="EMBL" id="BMAW01132841">
    <property type="protein sequence ID" value="GFU45399.1"/>
    <property type="molecule type" value="Genomic_DNA"/>
</dbReference>
<sequence>MKFRSAEFKSVRTCLGHDERLGRPKTATTGDNIAKVHQIVLDDRRIKRREIAVAMNMFNECNSNVFSGYEYVQRM</sequence>
<reference evidence="1" key="1">
    <citation type="submission" date="2020-08" db="EMBL/GenBank/DDBJ databases">
        <title>Multicomponent nature underlies the extraordinary mechanical properties of spider dragline silk.</title>
        <authorList>
            <person name="Kono N."/>
            <person name="Nakamura H."/>
            <person name="Mori M."/>
            <person name="Yoshida Y."/>
            <person name="Ohtoshi R."/>
            <person name="Malay A.D."/>
            <person name="Moran D.A.P."/>
            <person name="Tomita M."/>
            <person name="Numata K."/>
            <person name="Arakawa K."/>
        </authorList>
    </citation>
    <scope>NUCLEOTIDE SEQUENCE</scope>
</reference>
<comment type="caution">
    <text evidence="1">The sequence shown here is derived from an EMBL/GenBank/DDBJ whole genome shotgun (WGS) entry which is preliminary data.</text>
</comment>
<dbReference type="OrthoDB" id="616263at2759"/>
<name>A0A8X6QVG0_NEPPI</name>
<organism evidence="1 2">
    <name type="scientific">Nephila pilipes</name>
    <name type="common">Giant wood spider</name>
    <name type="synonym">Nephila maculata</name>
    <dbReference type="NCBI Taxonomy" id="299642"/>
    <lineage>
        <taxon>Eukaryota</taxon>
        <taxon>Metazoa</taxon>
        <taxon>Ecdysozoa</taxon>
        <taxon>Arthropoda</taxon>
        <taxon>Chelicerata</taxon>
        <taxon>Arachnida</taxon>
        <taxon>Araneae</taxon>
        <taxon>Araneomorphae</taxon>
        <taxon>Entelegynae</taxon>
        <taxon>Araneoidea</taxon>
        <taxon>Nephilidae</taxon>
        <taxon>Nephila</taxon>
    </lineage>
</organism>
<protein>
    <submittedName>
        <fullName evidence="1">Uncharacterized protein</fullName>
    </submittedName>
</protein>
<dbReference type="Proteomes" id="UP000887013">
    <property type="component" value="Unassembled WGS sequence"/>
</dbReference>
<dbReference type="AlphaFoldDB" id="A0A8X6QVG0"/>
<evidence type="ECO:0000313" key="2">
    <source>
        <dbReference type="Proteomes" id="UP000887013"/>
    </source>
</evidence>
<keyword evidence="2" id="KW-1185">Reference proteome</keyword>
<proteinExistence type="predicted"/>
<evidence type="ECO:0000313" key="1">
    <source>
        <dbReference type="EMBL" id="GFU45399.1"/>
    </source>
</evidence>
<accession>A0A8X6QVG0</accession>